<reference evidence="2" key="1">
    <citation type="submission" date="2018-05" db="EMBL/GenBank/DDBJ databases">
        <title>Draft genome of Mucuna pruriens seed.</title>
        <authorList>
            <person name="Nnadi N.E."/>
            <person name="Vos R."/>
            <person name="Hasami M.H."/>
            <person name="Devisetty U.K."/>
            <person name="Aguiy J.C."/>
        </authorList>
    </citation>
    <scope>NUCLEOTIDE SEQUENCE [LARGE SCALE GENOMIC DNA]</scope>
    <source>
        <strain evidence="2">JCA_2017</strain>
    </source>
</reference>
<accession>A0A371H900</accession>
<keyword evidence="3" id="KW-1185">Reference proteome</keyword>
<evidence type="ECO:0000256" key="1">
    <source>
        <dbReference type="SAM" id="MobiDB-lite"/>
    </source>
</evidence>
<comment type="caution">
    <text evidence="2">The sequence shown here is derived from an EMBL/GenBank/DDBJ whole genome shotgun (WGS) entry which is preliminary data.</text>
</comment>
<name>A0A371H900_MUCPR</name>
<dbReference type="EMBL" id="QJKJ01003266">
    <property type="protein sequence ID" value="RDX99280.1"/>
    <property type="molecule type" value="Genomic_DNA"/>
</dbReference>
<gene>
    <name evidence="2" type="primary">ABCG33</name>
    <name evidence="2" type="ORF">CR513_17684</name>
</gene>
<dbReference type="STRING" id="157652.A0A371H900"/>
<dbReference type="Proteomes" id="UP000257109">
    <property type="component" value="Unassembled WGS sequence"/>
</dbReference>
<evidence type="ECO:0000313" key="3">
    <source>
        <dbReference type="Proteomes" id="UP000257109"/>
    </source>
</evidence>
<feature type="compositionally biased region" description="Polar residues" evidence="1">
    <location>
        <begin position="51"/>
        <end position="65"/>
    </location>
</feature>
<proteinExistence type="predicted"/>
<sequence>MPCFNSFARGSLLSSSPSSSGRKKDDHSFAFSRSRNTRSAKFRASPGKRANGQSLTRNKSSGRRSGQTEEEVNVSVERGDACLIVMWQQLQHLPYSPGGLVLPFQSLAVVFCDVQYYVDTPLEMKNKGFTEKSFSSFLASQVHSDLAH</sequence>
<protein>
    <submittedName>
        <fullName evidence="2">ABC transporter G family member 33</fullName>
    </submittedName>
</protein>
<dbReference type="AlphaFoldDB" id="A0A371H900"/>
<feature type="region of interest" description="Disordered" evidence="1">
    <location>
        <begin position="1"/>
        <end position="74"/>
    </location>
</feature>
<feature type="compositionally biased region" description="Low complexity" evidence="1">
    <location>
        <begin position="11"/>
        <end position="20"/>
    </location>
</feature>
<evidence type="ECO:0000313" key="2">
    <source>
        <dbReference type="EMBL" id="RDX99280.1"/>
    </source>
</evidence>
<organism evidence="2 3">
    <name type="scientific">Mucuna pruriens</name>
    <name type="common">Velvet bean</name>
    <name type="synonym">Dolichos pruriens</name>
    <dbReference type="NCBI Taxonomy" id="157652"/>
    <lineage>
        <taxon>Eukaryota</taxon>
        <taxon>Viridiplantae</taxon>
        <taxon>Streptophyta</taxon>
        <taxon>Embryophyta</taxon>
        <taxon>Tracheophyta</taxon>
        <taxon>Spermatophyta</taxon>
        <taxon>Magnoliopsida</taxon>
        <taxon>eudicotyledons</taxon>
        <taxon>Gunneridae</taxon>
        <taxon>Pentapetalae</taxon>
        <taxon>rosids</taxon>
        <taxon>fabids</taxon>
        <taxon>Fabales</taxon>
        <taxon>Fabaceae</taxon>
        <taxon>Papilionoideae</taxon>
        <taxon>50 kb inversion clade</taxon>
        <taxon>NPAAA clade</taxon>
        <taxon>indigoferoid/millettioid clade</taxon>
        <taxon>Phaseoleae</taxon>
        <taxon>Mucuna</taxon>
    </lineage>
</organism>
<feature type="non-terminal residue" evidence="2">
    <location>
        <position position="1"/>
    </location>
</feature>